<dbReference type="AlphaFoldDB" id="A4A9J5"/>
<comment type="similarity">
    <text evidence="1">Belongs to the ATP-dependent AMP-binding enzyme family.</text>
</comment>
<feature type="domain" description="AMP-dependent synthetase/ligase" evidence="3">
    <location>
        <begin position="362"/>
        <end position="732"/>
    </location>
</feature>
<reference evidence="5 6" key="2">
    <citation type="journal article" date="2009" name="PLoS ONE">
        <title>The photosynthetic apparatus and its regulation in the aerobic gammaproteobacterium Congregibacter litoralis gen. nov., sp. nov.</title>
        <authorList>
            <person name="Spring S."/>
            <person name="Lunsdorf H."/>
            <person name="Fuchs B.M."/>
            <person name="Tindall B.J."/>
        </authorList>
    </citation>
    <scope>NUCLEOTIDE SEQUENCE [LARGE SCALE GENOMIC DNA]</scope>
    <source>
        <strain evidence="5">KT71</strain>
    </source>
</reference>
<accession>A4A9J5</accession>
<dbReference type="SUPFAM" id="SSF53474">
    <property type="entry name" value="alpha/beta-Hydrolases"/>
    <property type="match status" value="1"/>
</dbReference>
<dbReference type="Gene3D" id="3.40.50.1820">
    <property type="entry name" value="alpha/beta hydrolase"/>
    <property type="match status" value="1"/>
</dbReference>
<dbReference type="InterPro" id="IPR045851">
    <property type="entry name" value="AMP-bd_C_sf"/>
</dbReference>
<dbReference type="Pfam" id="PF00561">
    <property type="entry name" value="Abhydrolase_1"/>
    <property type="match status" value="1"/>
</dbReference>
<dbReference type="eggNOG" id="COG2267">
    <property type="taxonomic scope" value="Bacteria"/>
</dbReference>
<protein>
    <submittedName>
        <fullName evidence="5">Acyl-CoA synthetase (AMP-forming)/AMP-acid ligase II</fullName>
    </submittedName>
</protein>
<keyword evidence="6" id="KW-1185">Reference proteome</keyword>
<dbReference type="PROSITE" id="PS00455">
    <property type="entry name" value="AMP_BINDING"/>
    <property type="match status" value="1"/>
</dbReference>
<organism evidence="5 6">
    <name type="scientific">Congregibacter litoralis KT71</name>
    <dbReference type="NCBI Taxonomy" id="314285"/>
    <lineage>
        <taxon>Bacteria</taxon>
        <taxon>Pseudomonadati</taxon>
        <taxon>Pseudomonadota</taxon>
        <taxon>Gammaproteobacteria</taxon>
        <taxon>Cellvibrionales</taxon>
        <taxon>Halieaceae</taxon>
        <taxon>Congregibacter</taxon>
    </lineage>
</organism>
<evidence type="ECO:0000256" key="2">
    <source>
        <dbReference type="ARBA" id="ARBA00022598"/>
    </source>
</evidence>
<dbReference type="eggNOG" id="COG0318">
    <property type="taxonomic scope" value="Bacteria"/>
</dbReference>
<evidence type="ECO:0000313" key="6">
    <source>
        <dbReference type="Proteomes" id="UP000019205"/>
    </source>
</evidence>
<dbReference type="InterPro" id="IPR000073">
    <property type="entry name" value="AB_hydrolase_1"/>
</dbReference>
<reference evidence="5 6" key="1">
    <citation type="journal article" date="2007" name="Proc. Natl. Acad. Sci. U.S.A.">
        <title>Characterization of a marine gammaproteobacterium capable of aerobic anoxygenic photosynthesis.</title>
        <authorList>
            <person name="Fuchs B.M."/>
            <person name="Spring S."/>
            <person name="Teeling H."/>
            <person name="Quast C."/>
            <person name="Wulf J."/>
            <person name="Schattenhofer M."/>
            <person name="Yan S."/>
            <person name="Ferriera S."/>
            <person name="Johnson J."/>
            <person name="Glockner F.O."/>
            <person name="Amann R."/>
        </authorList>
    </citation>
    <scope>NUCLEOTIDE SEQUENCE [LARGE SCALE GENOMIC DNA]</scope>
    <source>
        <strain evidence="5">KT71</strain>
    </source>
</reference>
<keyword evidence="2 5" id="KW-0436">Ligase</keyword>
<proteinExistence type="inferred from homology"/>
<evidence type="ECO:0000256" key="1">
    <source>
        <dbReference type="ARBA" id="ARBA00006432"/>
    </source>
</evidence>
<dbReference type="GO" id="GO:0031956">
    <property type="term" value="F:medium-chain fatty acid-CoA ligase activity"/>
    <property type="evidence" value="ECO:0007669"/>
    <property type="project" value="TreeGrafter"/>
</dbReference>
<dbReference type="InterPro" id="IPR042099">
    <property type="entry name" value="ANL_N_sf"/>
</dbReference>
<comment type="caution">
    <text evidence="5">The sequence shown here is derived from an EMBL/GenBank/DDBJ whole genome shotgun (WGS) entry which is preliminary data.</text>
</comment>
<evidence type="ECO:0000259" key="4">
    <source>
        <dbReference type="Pfam" id="PF00561"/>
    </source>
</evidence>
<dbReference type="HOGENOM" id="CLU_303997_0_0_6"/>
<dbReference type="Proteomes" id="UP000019205">
    <property type="component" value="Chromosome"/>
</dbReference>
<dbReference type="PANTHER" id="PTHR43201">
    <property type="entry name" value="ACYL-COA SYNTHETASE"/>
    <property type="match status" value="1"/>
</dbReference>
<name>A4A9J5_9GAMM</name>
<dbReference type="InterPro" id="IPR029058">
    <property type="entry name" value="AB_hydrolase_fold"/>
</dbReference>
<dbReference type="Gene3D" id="3.40.50.12780">
    <property type="entry name" value="N-terminal domain of ligase-like"/>
    <property type="match status" value="1"/>
</dbReference>
<dbReference type="InterPro" id="IPR000873">
    <property type="entry name" value="AMP-dep_synth/lig_dom"/>
</dbReference>
<dbReference type="GO" id="GO:0006631">
    <property type="term" value="P:fatty acid metabolic process"/>
    <property type="evidence" value="ECO:0007669"/>
    <property type="project" value="TreeGrafter"/>
</dbReference>
<dbReference type="SUPFAM" id="SSF56801">
    <property type="entry name" value="Acetyl-CoA synthetase-like"/>
    <property type="match status" value="1"/>
</dbReference>
<dbReference type="EMBL" id="AAOA02000004">
    <property type="protein sequence ID" value="EAQ97162.2"/>
    <property type="molecule type" value="Genomic_DNA"/>
</dbReference>
<feature type="domain" description="AB hydrolase-1" evidence="4">
    <location>
        <begin position="85"/>
        <end position="323"/>
    </location>
</feature>
<sequence length="883" mass="93394">MSGHGFGHQRNGAGNRLVDAAPNTTAAAESAIDLSADLRADLLADLKAELPADLPGLDPSWSRWVEAGGHVFHVLDNRVADATLTLVCVHGNPTWSCTWRKVISEAGANVRVIALDQLDMGFSQRTGTTRRLGQRIADLNAVINALNITTPIITVGQDWGGAISLGWATQNVHRLAGVVVANTAVHQPEGARAPLLIRMVRPFIKWVCVRLPLFVWGTTVLARPPLRGTLRDAYLAPYRSAKRRTAVGDFVADIPLEPEHPSYDDLSAIAEGLARLADIPALMLWGPSDPVFSDLYLRDLEQRLPHADVHRFIGAGHLVVEDADVAGTIHRWINAEPAPKTMAAEKRPPLWSALDKLDRDTRIAVTEATPDGTQSITFSELAITVRQTAAGMAAHGINKGDRVALLIPPGINLSIALYACWRRGAVVVLADAGLGPVGLTRAMASASPQYVIGINRALAAARLLGWPGERISATILSTMEKRILGATSSLPELQTLGQSDPLPNAPLDDDPAAVVFTSGSTGPAKGVAYGHHQLQAQRDALMSAYAITESDRLVAAFAPFALYGPAMGIPSMVPNLKVTSPGTLSAEALAEAVAAIDATLVFASPAALSNVAATADALSPAMSRAFQTVRVLLSAGAPVHPKVLRSAVALMPNAEAHTPYGMTEVLPVADITLREIERAGPGNGVCVGVPLQDVIVRISPLTGTGATSDALIEAPEVTGEIVIQAPHMRESYDKLWATQQAAATPPGWHRSGDVGHFDDQGRLWVEGRMADIITTSEGPLTTVGIEQAIEELPDITQAAVVGIGPSGTQQVVAVICPADPPRKPRLAAIDRADAVRSAAKVSISAVLEIPQMPVDRRHNSKIHRGELANWAARILAGGRMSSP</sequence>
<dbReference type="Pfam" id="PF00501">
    <property type="entry name" value="AMP-binding"/>
    <property type="match status" value="1"/>
</dbReference>
<gene>
    <name evidence="5" type="ORF">KT71_07279</name>
</gene>
<evidence type="ECO:0000313" key="5">
    <source>
        <dbReference type="EMBL" id="EAQ97162.2"/>
    </source>
</evidence>
<dbReference type="PANTHER" id="PTHR43201:SF5">
    <property type="entry name" value="MEDIUM-CHAIN ACYL-COA LIGASE ACSF2, MITOCHONDRIAL"/>
    <property type="match status" value="1"/>
</dbReference>
<dbReference type="InterPro" id="IPR020845">
    <property type="entry name" value="AMP-binding_CS"/>
</dbReference>
<dbReference type="STRING" id="314285.KT71_07279"/>
<evidence type="ECO:0000259" key="3">
    <source>
        <dbReference type="Pfam" id="PF00501"/>
    </source>
</evidence>
<dbReference type="Gene3D" id="3.30.300.30">
    <property type="match status" value="1"/>
</dbReference>